<dbReference type="GO" id="GO:0016779">
    <property type="term" value="F:nucleotidyltransferase activity"/>
    <property type="evidence" value="ECO:0007669"/>
    <property type="project" value="TreeGrafter"/>
</dbReference>
<keyword evidence="1" id="KW-0472">Membrane</keyword>
<organism evidence="3">
    <name type="scientific">Galdieria yellowstonensis</name>
    <dbReference type="NCBI Taxonomy" id="3028027"/>
    <lineage>
        <taxon>Eukaryota</taxon>
        <taxon>Rhodophyta</taxon>
        <taxon>Bangiophyceae</taxon>
        <taxon>Galdieriales</taxon>
        <taxon>Galdieriaceae</taxon>
        <taxon>Galdieria</taxon>
    </lineage>
</organism>
<accession>A0A9Y1MXX8</accession>
<sequence length="375" mass="43403">MLNPDLNSLELTDTEYERYNKHLILPQVQIEGQKRLKMAKVLCIGAGGLASSILTYLVSSGIGVIGIIDYDIIELSNLPRQTIYTPRDIGLGKVNSAKQNLSIINYNCKINIYNEKLNISNAIKIIKNYDLIMDCTDNFAIRLLINDICYLLSKTLIFGAVIGFQGQVAIFNYQSSNNYRDFYSIERQNSISQLGLCNSGGIISILPSIIGLLQTSEALKIIIGYRSSLIEYVINLNLLDNNFKQSRLRTGNYIKYDLKYNLTYCLYNSYELYFKYLFLDIDQIIVNKKFGSNELNFNILIINDYKYSIEKKENFFFIPLSQLKNFLLEIKKMNISYINLTFTRYEVRSYYKAYFISRQISNIYPYFYKTISNST</sequence>
<dbReference type="GO" id="GO:0004792">
    <property type="term" value="F:thiosulfate-cyanide sulfurtransferase activity"/>
    <property type="evidence" value="ECO:0007669"/>
    <property type="project" value="TreeGrafter"/>
</dbReference>
<dbReference type="Pfam" id="PF00899">
    <property type="entry name" value="ThiF"/>
    <property type="match status" value="1"/>
</dbReference>
<keyword evidence="1" id="KW-0812">Transmembrane</keyword>
<dbReference type="PANTHER" id="PTHR10953:SF102">
    <property type="entry name" value="ADENYLYLTRANSFERASE AND SULFURTRANSFERASE MOCS3"/>
    <property type="match status" value="1"/>
</dbReference>
<dbReference type="PANTHER" id="PTHR10953">
    <property type="entry name" value="UBIQUITIN-ACTIVATING ENZYME E1"/>
    <property type="match status" value="1"/>
</dbReference>
<dbReference type="InterPro" id="IPR045886">
    <property type="entry name" value="ThiF/MoeB/HesA"/>
</dbReference>
<dbReference type="SUPFAM" id="SSF69572">
    <property type="entry name" value="Activating enzymes of the ubiquitin-like proteins"/>
    <property type="match status" value="1"/>
</dbReference>
<protein>
    <submittedName>
        <fullName evidence="3">Molybdopterin biosynthesis protein</fullName>
    </submittedName>
</protein>
<feature type="transmembrane region" description="Helical" evidence="1">
    <location>
        <begin position="41"/>
        <end position="68"/>
    </location>
</feature>
<proteinExistence type="predicted"/>
<evidence type="ECO:0000256" key="1">
    <source>
        <dbReference type="SAM" id="Phobius"/>
    </source>
</evidence>
<keyword evidence="1" id="KW-1133">Transmembrane helix</keyword>
<dbReference type="GO" id="GO:0008641">
    <property type="term" value="F:ubiquitin-like modifier activating enzyme activity"/>
    <property type="evidence" value="ECO:0007669"/>
    <property type="project" value="InterPro"/>
</dbReference>
<dbReference type="InterPro" id="IPR035985">
    <property type="entry name" value="Ubiquitin-activating_enz"/>
</dbReference>
<dbReference type="Gene3D" id="3.40.50.720">
    <property type="entry name" value="NAD(P)-binding Rossmann-like Domain"/>
    <property type="match status" value="1"/>
</dbReference>
<dbReference type="GO" id="GO:0008146">
    <property type="term" value="F:sulfotransferase activity"/>
    <property type="evidence" value="ECO:0007669"/>
    <property type="project" value="TreeGrafter"/>
</dbReference>
<geneLocation type="plastid" evidence="3"/>
<dbReference type="AlphaFoldDB" id="A0A9Y1MXX8"/>
<feature type="domain" description="THIF-type NAD/FAD binding fold" evidence="2">
    <location>
        <begin position="19"/>
        <end position="249"/>
    </location>
</feature>
<gene>
    <name evidence="3" type="primary">moeB</name>
    <name evidence="3" type="ORF">GAYEhsy245_146</name>
</gene>
<dbReference type="EMBL" id="OP616813">
    <property type="protein sequence ID" value="WDA99361.1"/>
    <property type="molecule type" value="Genomic_DNA"/>
</dbReference>
<dbReference type="GO" id="GO:0005829">
    <property type="term" value="C:cytosol"/>
    <property type="evidence" value="ECO:0007669"/>
    <property type="project" value="TreeGrafter"/>
</dbReference>
<evidence type="ECO:0000259" key="2">
    <source>
        <dbReference type="Pfam" id="PF00899"/>
    </source>
</evidence>
<evidence type="ECO:0000313" key="3">
    <source>
        <dbReference type="EMBL" id="WDA99361.1"/>
    </source>
</evidence>
<name>A0A9Y1MXX8_9RHOD</name>
<reference evidence="3" key="1">
    <citation type="journal article" date="2023" name="J. Phycol.">
        <title>Revised classification of the Cyanidiophyceae based on plastid genome data with descriptions of the Cavernulicolales ord. nov. and Galdieriales ord. nov. (Rhodophyta).</title>
        <authorList>
            <person name="Park S.I."/>
            <person name="Cho C.H."/>
            <person name="Ciniglia C."/>
            <person name="Huang T.Y."/>
            <person name="Liu S.L."/>
            <person name="Bustamante D.E."/>
            <person name="Calderon M.S."/>
            <person name="Mansilla A."/>
            <person name="McDermott T."/>
            <person name="Andersen R.A."/>
            <person name="Yoon H.S."/>
        </authorList>
    </citation>
    <scope>NUCLEOTIDE SEQUENCE</scope>
    <source>
        <strain evidence="3">Hsy245</strain>
    </source>
</reference>
<keyword evidence="3" id="KW-0934">Plastid</keyword>
<dbReference type="InterPro" id="IPR000594">
    <property type="entry name" value="ThiF_NAD_FAD-bd"/>
</dbReference>
<dbReference type="CDD" id="cd00757">
    <property type="entry name" value="ThiF_MoeB_HesA_family"/>
    <property type="match status" value="1"/>
</dbReference>